<organism evidence="1 2">
    <name type="scientific">Alectoria fallacina</name>
    <dbReference type="NCBI Taxonomy" id="1903189"/>
    <lineage>
        <taxon>Eukaryota</taxon>
        <taxon>Fungi</taxon>
        <taxon>Dikarya</taxon>
        <taxon>Ascomycota</taxon>
        <taxon>Pezizomycotina</taxon>
        <taxon>Lecanoromycetes</taxon>
        <taxon>OSLEUM clade</taxon>
        <taxon>Lecanoromycetidae</taxon>
        <taxon>Lecanorales</taxon>
        <taxon>Lecanorineae</taxon>
        <taxon>Parmeliaceae</taxon>
        <taxon>Alectoria</taxon>
    </lineage>
</organism>
<dbReference type="AlphaFoldDB" id="A0A8H3PK41"/>
<dbReference type="Proteomes" id="UP000664203">
    <property type="component" value="Unassembled WGS sequence"/>
</dbReference>
<keyword evidence="2" id="KW-1185">Reference proteome</keyword>
<reference evidence="1" key="1">
    <citation type="submission" date="2021-03" db="EMBL/GenBank/DDBJ databases">
        <authorList>
            <person name="Tagirdzhanova G."/>
        </authorList>
    </citation>
    <scope>NUCLEOTIDE SEQUENCE</scope>
</reference>
<dbReference type="OrthoDB" id="5416513at2759"/>
<name>A0A8H3PK41_9LECA</name>
<protein>
    <submittedName>
        <fullName evidence="1">Uncharacterized protein</fullName>
    </submittedName>
</protein>
<accession>A0A8H3PK41</accession>
<proteinExistence type="predicted"/>
<evidence type="ECO:0000313" key="2">
    <source>
        <dbReference type="Proteomes" id="UP000664203"/>
    </source>
</evidence>
<comment type="caution">
    <text evidence="1">The sequence shown here is derived from an EMBL/GenBank/DDBJ whole genome shotgun (WGS) entry which is preliminary data.</text>
</comment>
<dbReference type="EMBL" id="CAJPDR010000853">
    <property type="protein sequence ID" value="CAF9942978.1"/>
    <property type="molecule type" value="Genomic_DNA"/>
</dbReference>
<sequence>MSDSKMNIVKLEKKHFELGSTIYKFTSNFLNQNQGRRLPPTRQEVNLHWSWQVMNAYPNSDDPMRIFLLEQISCPLIEALWEKRADEEAFKQKRTKQRESGFHPITRNLTARENKDYPFAAIMTHALHGEVIVPEILNRPLHRIAYLDLVRKILVANPAKILDLFVLHDLWDAILSKVYDYEFDWREDKKAEGKTADIHQYLKIVEDVTQSEKRKRSEIEEVSDDSEIPLAKIKVQYLQHA</sequence>
<gene>
    <name evidence="1" type="ORF">ALECFALPRED_010349</name>
</gene>
<evidence type="ECO:0000313" key="1">
    <source>
        <dbReference type="EMBL" id="CAF9942978.1"/>
    </source>
</evidence>